<dbReference type="Pfam" id="PF13240">
    <property type="entry name" value="Zn_Ribbon_1"/>
    <property type="match status" value="1"/>
</dbReference>
<feature type="domain" description="Zinc-ribbon" evidence="2">
    <location>
        <begin position="228"/>
        <end position="248"/>
    </location>
</feature>
<keyword evidence="4" id="KW-1185">Reference proteome</keyword>
<name>A0A328VMX7_9CHLR</name>
<dbReference type="RefSeq" id="WP_112433215.1">
    <property type="nucleotide sequence ID" value="NZ_MCIF01000002.1"/>
</dbReference>
<organism evidence="3 4">
    <name type="scientific">Thermogemmatispora tikiterensis</name>
    <dbReference type="NCBI Taxonomy" id="1825093"/>
    <lineage>
        <taxon>Bacteria</taxon>
        <taxon>Bacillati</taxon>
        <taxon>Chloroflexota</taxon>
        <taxon>Ktedonobacteria</taxon>
        <taxon>Thermogemmatisporales</taxon>
        <taxon>Thermogemmatisporaceae</taxon>
        <taxon>Thermogemmatispora</taxon>
    </lineage>
</organism>
<gene>
    <name evidence="3" type="ORF">A4R35_21700</name>
</gene>
<accession>A0A328VMX7</accession>
<feature type="compositionally biased region" description="Pro residues" evidence="1">
    <location>
        <begin position="192"/>
        <end position="211"/>
    </location>
</feature>
<protein>
    <recommendedName>
        <fullName evidence="2">Zinc-ribbon domain-containing protein</fullName>
    </recommendedName>
</protein>
<reference evidence="3 4" key="1">
    <citation type="submission" date="2016-08" db="EMBL/GenBank/DDBJ databases">
        <title>Analysis of Carbohydrate Active Enzymes in Thermogemmatispora T81 Reveals Carbohydrate Degradation Ability.</title>
        <authorList>
            <person name="Tomazini A."/>
            <person name="Lal S."/>
            <person name="Stott M."/>
            <person name="Henrissat B."/>
            <person name="Polikarpov I."/>
            <person name="Sparling R."/>
            <person name="Levin D.B."/>
        </authorList>
    </citation>
    <scope>NUCLEOTIDE SEQUENCE [LARGE SCALE GENOMIC DNA]</scope>
    <source>
        <strain evidence="3 4">T81</strain>
    </source>
</reference>
<feature type="region of interest" description="Disordered" evidence="1">
    <location>
        <begin position="162"/>
        <end position="219"/>
    </location>
</feature>
<dbReference type="Proteomes" id="UP000248706">
    <property type="component" value="Unassembled WGS sequence"/>
</dbReference>
<comment type="caution">
    <text evidence="3">The sequence shown here is derived from an EMBL/GenBank/DDBJ whole genome shotgun (WGS) entry which is preliminary data.</text>
</comment>
<sequence>MLKPVTGQYECQHRALPVPGLDALTGRVDRLTLLPNGRFVLLTQERSRLAQAAQSLLTGTGAGSGPAVSQPPVETRREGQYVCQARRLLLHFDDGSYLEGQFAWNGEGIQLGQDFFQKVSDSTFFPPPQRLKQEMEELAKGLKVAATLGNLAVKAARALQSTPTNGAGQLPLSSSPSPTAMGPSAAPSASPVQPPVAPTPAPPPGPGPFPPSTTDYQSQAAAGSETFFCDQCGARVRPGKRYCGQCGALLP</sequence>
<feature type="compositionally biased region" description="Low complexity" evidence="1">
    <location>
        <begin position="173"/>
        <end position="191"/>
    </location>
</feature>
<proteinExistence type="predicted"/>
<evidence type="ECO:0000259" key="2">
    <source>
        <dbReference type="Pfam" id="PF13240"/>
    </source>
</evidence>
<evidence type="ECO:0000313" key="4">
    <source>
        <dbReference type="Proteomes" id="UP000248706"/>
    </source>
</evidence>
<evidence type="ECO:0000256" key="1">
    <source>
        <dbReference type="SAM" id="MobiDB-lite"/>
    </source>
</evidence>
<dbReference type="OrthoDB" id="157801at2"/>
<dbReference type="AlphaFoldDB" id="A0A328VMX7"/>
<evidence type="ECO:0000313" key="3">
    <source>
        <dbReference type="EMBL" id="RAQ98171.1"/>
    </source>
</evidence>
<dbReference type="EMBL" id="MCIF01000002">
    <property type="protein sequence ID" value="RAQ98171.1"/>
    <property type="molecule type" value="Genomic_DNA"/>
</dbReference>
<dbReference type="InterPro" id="IPR026870">
    <property type="entry name" value="Zinc_ribbon_dom"/>
</dbReference>